<evidence type="ECO:0000259" key="3">
    <source>
        <dbReference type="Pfam" id="PF13362"/>
    </source>
</evidence>
<dbReference type="InParanoid" id="A0A2I1DNP9"/>
<evidence type="ECO:0000256" key="2">
    <source>
        <dbReference type="SAM" id="MobiDB-lite"/>
    </source>
</evidence>
<organism evidence="4 5">
    <name type="scientific">Acidithiobacillus marinus</name>
    <dbReference type="NCBI Taxonomy" id="187490"/>
    <lineage>
        <taxon>Bacteria</taxon>
        <taxon>Pseudomonadati</taxon>
        <taxon>Pseudomonadota</taxon>
        <taxon>Acidithiobacillia</taxon>
        <taxon>Acidithiobacillales</taxon>
        <taxon>Acidithiobacillaceae</taxon>
        <taxon>Acidithiobacillus</taxon>
    </lineage>
</organism>
<name>A0A2I1DNP9_9PROT</name>
<dbReference type="InterPro" id="IPR006171">
    <property type="entry name" value="TOPRIM_dom"/>
</dbReference>
<reference evidence="4 5" key="1">
    <citation type="submission" date="2017-03" db="EMBL/GenBank/DDBJ databases">
        <title>Draft genime sequence of the acidophilic sulfur-oxidizing bacterium Acidithiobacillus sp. SH, isolated from seawater.</title>
        <authorList>
            <person name="Sharmin S."/>
            <person name="Tokuhisa M."/>
            <person name="Kanao T."/>
            <person name="Kamimura K."/>
        </authorList>
    </citation>
    <scope>NUCLEOTIDE SEQUENCE [LARGE SCALE GENOMIC DNA]</scope>
    <source>
        <strain evidence="4 5">SH</strain>
    </source>
</reference>
<dbReference type="EMBL" id="MXAV01000013">
    <property type="protein sequence ID" value="PKY11515.1"/>
    <property type="molecule type" value="Genomic_DNA"/>
</dbReference>
<feature type="non-terminal residue" evidence="4">
    <location>
        <position position="702"/>
    </location>
</feature>
<sequence>MNAPTRIKSQIPDLRNSSRINQDLQSPSMDLMALLDSAGIPCRRVGKEIEADFDQSGHLSYKLNPRKGVYFSTTGKKGKIASLLRSHKLPDTAYTGQASALPKKNIGIARHIWSSGWTCTHRQDMPVDWDKGLNASQKGAVRIKHAEEREAVITYLTARLGPEHVEEHWLRQIRIARDRLGQIMMLVPMYKDGEVVGIQRTYLTPNGKKIVRKMLGQKGVLPLSAPTGVNPAQLAGVRNMLIGEGFETVAAAIQTAGYGGIVCFDAVGLTVWAESQARVAAEQSKEQLDNTPTATILADNDESQTGQKASAKAVRALRKAGLKAHFALPPLPENGGPKGGPKGSDWGDYPQEGLSHAMLAHLQMAVSNGDSEMPVLDADDDAKRAELEETHDFTWLRLAENLADFPVTDTVEQVRDNLKTDFQKLVEDYLDWWGSQRDAKDPSLFQPVLFQITTGAGKSRYLKKLITNLPLRKAGVRVCVGVGDHAQAAEFEAVGYFHFWGRQPNEEKCPAAYCPAHEDLAKAVDREHIPQAEYCNSCPHGIAWSIEKVRAKLEDGNVSSQTQVDDLEERIQQLVALLLRMGLDPGDVLPCPWQQHLKSAMDAQFVVMHHLSYSDSLVNNALYFADESFDIGKTVTINLGDIAQWAKELDGQVRHFSVHPPLADEGRETQVKKARMAMQMLADRMAYWAGQGKSGAVELDAG</sequence>
<dbReference type="Pfam" id="PF13362">
    <property type="entry name" value="Toprim_3"/>
    <property type="match status" value="1"/>
</dbReference>
<accession>A0A2I1DNP9</accession>
<feature type="region of interest" description="Disordered" evidence="2">
    <location>
        <begin position="283"/>
        <end position="305"/>
    </location>
</feature>
<protein>
    <recommendedName>
        <fullName evidence="3">Toprim domain-containing protein</fullName>
    </recommendedName>
</protein>
<proteinExistence type="predicted"/>
<dbReference type="Proteomes" id="UP000234329">
    <property type="component" value="Unassembled WGS sequence"/>
</dbReference>
<comment type="caution">
    <text evidence="4">The sequence shown here is derived from an EMBL/GenBank/DDBJ whole genome shotgun (WGS) entry which is preliminary data.</text>
</comment>
<evidence type="ECO:0000256" key="1">
    <source>
        <dbReference type="SAM" id="Coils"/>
    </source>
</evidence>
<keyword evidence="5" id="KW-1185">Reference proteome</keyword>
<evidence type="ECO:0000313" key="4">
    <source>
        <dbReference type="EMBL" id="PKY11515.1"/>
    </source>
</evidence>
<dbReference type="RefSeq" id="WP_172437602.1">
    <property type="nucleotide sequence ID" value="NZ_MXAV01000013.1"/>
</dbReference>
<feature type="coiled-coil region" evidence="1">
    <location>
        <begin position="550"/>
        <end position="577"/>
    </location>
</feature>
<feature type="domain" description="Toprim" evidence="3">
    <location>
        <begin position="240"/>
        <end position="353"/>
    </location>
</feature>
<feature type="region of interest" description="Disordered" evidence="2">
    <location>
        <begin position="327"/>
        <end position="349"/>
    </location>
</feature>
<keyword evidence="1" id="KW-0175">Coiled coil</keyword>
<evidence type="ECO:0000313" key="5">
    <source>
        <dbReference type="Proteomes" id="UP000234329"/>
    </source>
</evidence>
<dbReference type="AlphaFoldDB" id="A0A2I1DNP9"/>
<gene>
    <name evidence="4" type="ORF">B1757_04700</name>
</gene>